<comment type="catalytic activity">
    <reaction evidence="1">
        <text>[E2 ubiquitin-conjugating enzyme]-S-ubiquitinyl-L-cysteine + [acceptor protein]-L-lysine = [E2 ubiquitin-conjugating enzyme]-L-cysteine + [acceptor protein]-N(6)-ubiquitinyl-L-lysine.</text>
        <dbReference type="EC" id="2.3.2.31"/>
    </reaction>
</comment>
<dbReference type="InterPro" id="IPR013083">
    <property type="entry name" value="Znf_RING/FYVE/PHD"/>
</dbReference>
<dbReference type="PANTHER" id="PTHR11685">
    <property type="entry name" value="RBR FAMILY RING FINGER AND IBR DOMAIN-CONTAINING"/>
    <property type="match status" value="1"/>
</dbReference>
<keyword evidence="13" id="KW-1185">Reference proteome</keyword>
<dbReference type="AlphaFoldDB" id="A0A914CWD9"/>
<keyword evidence="8" id="KW-0833">Ubl conjugation pathway</keyword>
<evidence type="ECO:0000259" key="11">
    <source>
        <dbReference type="PROSITE" id="PS50089"/>
    </source>
</evidence>
<evidence type="ECO:0000256" key="2">
    <source>
        <dbReference type="ARBA" id="ARBA00005884"/>
    </source>
</evidence>
<dbReference type="Pfam" id="PF01485">
    <property type="entry name" value="IBR"/>
    <property type="match status" value="1"/>
</dbReference>
<sequence length="498" mass="58252">MDYDDEAAYSAEDEEISDECMSDDEGITMDNAAGSAEQDGVQQDYQVLAPEQILVEMKKITDDVKDVISYPSTICRILLHYHKWNKESLLEKFYDYAGNEDAFFKKMNLVNPTKVPNKNNESRGECQICFTVRLLFGVQCGHKFCQTCWDGYLSTKVKDDNQPFVSCPEFKCNILLDDETAMKLIRQQSVKRKYNILISNSFVESNRLLKWCPAPDCGRVIKVPHAECRPVKCDCGMLFCFNCSHEWHDPVNCELLKRWVKKCSDDSETSNWLNANTKDCPKCKITIEKDGGCNHMTCKNNSCRFEFCWMCLGPWGPHGSGWYSCNRYDDTAAKQARDAQERSRAALQRYLHYYNRYVNHQSSLKMEKKLNDHVKAKMQLMQQTKDFSWIETQFLKEAVEILHECRRTLMYTYAFAFYLVQSNITTIFEDNQADLERATERLSEYLERDLENEETGDLGDLKRRVQDLYRYVDQRRKVLLKHCAEGTERNEWKFNPNV</sequence>
<dbReference type="SMART" id="SM00647">
    <property type="entry name" value="IBR"/>
    <property type="match status" value="2"/>
</dbReference>
<dbReference type="Pfam" id="PF22191">
    <property type="entry name" value="IBR_1"/>
    <property type="match status" value="1"/>
</dbReference>
<dbReference type="Proteomes" id="UP000887540">
    <property type="component" value="Unplaced"/>
</dbReference>
<dbReference type="FunFam" id="1.20.120.1750:FF:000002">
    <property type="entry name" value="RBR-type E3 ubiquitin transferase"/>
    <property type="match status" value="1"/>
</dbReference>
<dbReference type="Pfam" id="PF21235">
    <property type="entry name" value="UBA_ARI1"/>
    <property type="match status" value="1"/>
</dbReference>
<evidence type="ECO:0000256" key="5">
    <source>
        <dbReference type="ARBA" id="ARBA00022723"/>
    </source>
</evidence>
<dbReference type="WBParaSite" id="ACRNAN_scaffold1513.g12077.t1">
    <property type="protein sequence ID" value="ACRNAN_scaffold1513.g12077.t1"/>
    <property type="gene ID" value="ACRNAN_scaffold1513.g12077"/>
</dbReference>
<evidence type="ECO:0000313" key="14">
    <source>
        <dbReference type="WBParaSite" id="ACRNAN_scaffold1513.g12077.t1"/>
    </source>
</evidence>
<dbReference type="GO" id="GO:0008270">
    <property type="term" value="F:zinc ion binding"/>
    <property type="evidence" value="ECO:0007669"/>
    <property type="project" value="UniProtKB-KW"/>
</dbReference>
<accession>A0A914CWD9</accession>
<keyword evidence="5" id="KW-0479">Metal-binding</keyword>
<dbReference type="InterPro" id="IPR002867">
    <property type="entry name" value="IBR_dom"/>
</dbReference>
<dbReference type="InterPro" id="IPR031127">
    <property type="entry name" value="E3_UB_ligase_RBR"/>
</dbReference>
<evidence type="ECO:0000256" key="7">
    <source>
        <dbReference type="ARBA" id="ARBA00022771"/>
    </source>
</evidence>
<dbReference type="PROSITE" id="PS50089">
    <property type="entry name" value="ZF_RING_2"/>
    <property type="match status" value="1"/>
</dbReference>
<dbReference type="InterPro" id="IPR045840">
    <property type="entry name" value="Ariadne"/>
</dbReference>
<organism evidence="13 14">
    <name type="scientific">Acrobeloides nanus</name>
    <dbReference type="NCBI Taxonomy" id="290746"/>
    <lineage>
        <taxon>Eukaryota</taxon>
        <taxon>Metazoa</taxon>
        <taxon>Ecdysozoa</taxon>
        <taxon>Nematoda</taxon>
        <taxon>Chromadorea</taxon>
        <taxon>Rhabditida</taxon>
        <taxon>Tylenchina</taxon>
        <taxon>Cephalobomorpha</taxon>
        <taxon>Cephaloboidea</taxon>
        <taxon>Cephalobidae</taxon>
        <taxon>Acrobeloides</taxon>
    </lineage>
</organism>
<evidence type="ECO:0000256" key="8">
    <source>
        <dbReference type="ARBA" id="ARBA00022786"/>
    </source>
</evidence>
<dbReference type="PROSITE" id="PS51873">
    <property type="entry name" value="TRIAD"/>
    <property type="match status" value="1"/>
</dbReference>
<keyword evidence="7 10" id="KW-0863">Zinc-finger</keyword>
<evidence type="ECO:0000256" key="6">
    <source>
        <dbReference type="ARBA" id="ARBA00022737"/>
    </source>
</evidence>
<evidence type="ECO:0000256" key="4">
    <source>
        <dbReference type="ARBA" id="ARBA00022679"/>
    </source>
</evidence>
<dbReference type="Pfam" id="PF19422">
    <property type="entry name" value="Ariadne"/>
    <property type="match status" value="1"/>
</dbReference>
<dbReference type="EC" id="2.3.2.31" evidence="3"/>
<name>A0A914CWD9_9BILA</name>
<keyword evidence="9" id="KW-0862">Zinc</keyword>
<dbReference type="Gene3D" id="3.30.40.10">
    <property type="entry name" value="Zinc/RING finger domain, C3HC4 (zinc finger)"/>
    <property type="match status" value="1"/>
</dbReference>
<evidence type="ECO:0000256" key="10">
    <source>
        <dbReference type="PROSITE-ProRule" id="PRU00175"/>
    </source>
</evidence>
<dbReference type="InterPro" id="IPR048962">
    <property type="entry name" value="ARIH1-like_UBL"/>
</dbReference>
<keyword evidence="6" id="KW-0677">Repeat</keyword>
<evidence type="ECO:0000256" key="3">
    <source>
        <dbReference type="ARBA" id="ARBA00012251"/>
    </source>
</evidence>
<feature type="domain" description="RING-type" evidence="11">
    <location>
        <begin position="126"/>
        <end position="171"/>
    </location>
</feature>
<dbReference type="Gene3D" id="2.20.25.20">
    <property type="match status" value="1"/>
</dbReference>
<dbReference type="SUPFAM" id="SSF57850">
    <property type="entry name" value="RING/U-box"/>
    <property type="match status" value="3"/>
</dbReference>
<comment type="similarity">
    <text evidence="2">Belongs to the RBR family. Ariadne subfamily.</text>
</comment>
<dbReference type="FunFam" id="3.30.40.10:FF:000019">
    <property type="entry name" value="RBR-type E3 ubiquitin transferase"/>
    <property type="match status" value="1"/>
</dbReference>
<evidence type="ECO:0000256" key="9">
    <source>
        <dbReference type="ARBA" id="ARBA00022833"/>
    </source>
</evidence>
<reference evidence="14" key="1">
    <citation type="submission" date="2022-11" db="UniProtKB">
        <authorList>
            <consortium name="WormBaseParasite"/>
        </authorList>
    </citation>
    <scope>IDENTIFICATION</scope>
</reference>
<keyword evidence="4" id="KW-0808">Transferase</keyword>
<dbReference type="GO" id="GO:0061630">
    <property type="term" value="F:ubiquitin protein ligase activity"/>
    <property type="evidence" value="ECO:0007669"/>
    <property type="project" value="UniProtKB-EC"/>
</dbReference>
<dbReference type="CDD" id="cd20356">
    <property type="entry name" value="Rcat_RBR_HHARI-like"/>
    <property type="match status" value="1"/>
</dbReference>
<evidence type="ECO:0000256" key="1">
    <source>
        <dbReference type="ARBA" id="ARBA00001798"/>
    </source>
</evidence>
<protein>
    <recommendedName>
        <fullName evidence="3">RBR-type E3 ubiquitin transferase</fullName>
        <ecNumber evidence="3">2.3.2.31</ecNumber>
    </recommendedName>
</protein>
<dbReference type="Gene3D" id="1.20.120.1750">
    <property type="match status" value="1"/>
</dbReference>
<evidence type="ECO:0000313" key="13">
    <source>
        <dbReference type="Proteomes" id="UP000887540"/>
    </source>
</evidence>
<dbReference type="InterPro" id="IPR044066">
    <property type="entry name" value="TRIAD_supradom"/>
</dbReference>
<dbReference type="GO" id="GO:0016567">
    <property type="term" value="P:protein ubiquitination"/>
    <property type="evidence" value="ECO:0007669"/>
    <property type="project" value="InterPro"/>
</dbReference>
<feature type="domain" description="RING-type" evidence="12">
    <location>
        <begin position="122"/>
        <end position="329"/>
    </location>
</feature>
<dbReference type="InterPro" id="IPR001841">
    <property type="entry name" value="Znf_RING"/>
</dbReference>
<proteinExistence type="inferred from homology"/>
<dbReference type="CDD" id="cd20343">
    <property type="entry name" value="BRcat_RBR_HHARI-like"/>
    <property type="match status" value="1"/>
</dbReference>
<evidence type="ECO:0000259" key="12">
    <source>
        <dbReference type="PROSITE" id="PS51873"/>
    </source>
</evidence>